<accession>A0A5F1ZSG0</accession>
<gene>
    <name evidence="2" type="ORF">EHO57_14385</name>
    <name evidence="3" type="ORF">EHQ53_12120</name>
</gene>
<dbReference type="EMBL" id="RQER01000010">
    <property type="protein sequence ID" value="TGJ98713.1"/>
    <property type="molecule type" value="Genomic_DNA"/>
</dbReference>
<dbReference type="OrthoDB" id="6382410at2"/>
<sequence length="232" mass="25278">MSSEFHIGVLVFPDLTPLDMVGPYEVFSRMKGAKVSLVAESKDPIRSERGLFFLPDLSLEEAPDFDLLLVPGGLGVNRLMENQRVLSWLKTKAEKAQYLTSVCTGSLVLASAGLLKGYQATCHWLSLDVLSLFPGVEVKEDRVVLDRDRASGGGVTAGIDFALSLVAELQGEKAAEEIQLVLEYNPAPPFSSGHPSTVPKEVLEETKASRKKAQDLRKEIAGRAIENLQIVQ</sequence>
<organism evidence="2 5">
    <name type="scientific">Leptospira langatensis</name>
    <dbReference type="NCBI Taxonomy" id="2484983"/>
    <lineage>
        <taxon>Bacteria</taxon>
        <taxon>Pseudomonadati</taxon>
        <taxon>Spirochaetota</taxon>
        <taxon>Spirochaetia</taxon>
        <taxon>Leptospirales</taxon>
        <taxon>Leptospiraceae</taxon>
        <taxon>Leptospira</taxon>
    </lineage>
</organism>
<dbReference type="CDD" id="cd03139">
    <property type="entry name" value="GATase1_PfpI_2"/>
    <property type="match status" value="1"/>
</dbReference>
<keyword evidence="4" id="KW-1185">Reference proteome</keyword>
<evidence type="ECO:0000313" key="3">
    <source>
        <dbReference type="EMBL" id="TGL40721.1"/>
    </source>
</evidence>
<dbReference type="GO" id="GO:0006355">
    <property type="term" value="P:regulation of DNA-templated transcription"/>
    <property type="evidence" value="ECO:0007669"/>
    <property type="project" value="TreeGrafter"/>
</dbReference>
<evidence type="ECO:0000313" key="2">
    <source>
        <dbReference type="EMBL" id="TGJ98713.1"/>
    </source>
</evidence>
<comment type="caution">
    <text evidence="2">The sequence shown here is derived from an EMBL/GenBank/DDBJ whole genome shotgun (WGS) entry which is preliminary data.</text>
</comment>
<dbReference type="SUPFAM" id="SSF52317">
    <property type="entry name" value="Class I glutamine amidotransferase-like"/>
    <property type="match status" value="1"/>
</dbReference>
<reference evidence="3" key="1">
    <citation type="submission" date="2018-10" db="EMBL/GenBank/DDBJ databases">
        <authorList>
            <person name="Vincent A.T."/>
            <person name="Schiettekatte O."/>
            <person name="Bourhy P."/>
            <person name="Veyrier F.J."/>
            <person name="Picardeau M."/>
        </authorList>
    </citation>
    <scope>NUCLEOTIDE SEQUENCE</scope>
    <source>
        <strain evidence="3">201702690</strain>
    </source>
</reference>
<dbReference type="InterPro" id="IPR002818">
    <property type="entry name" value="DJ-1/PfpI"/>
</dbReference>
<dbReference type="Gene3D" id="3.40.50.880">
    <property type="match status" value="1"/>
</dbReference>
<protein>
    <submittedName>
        <fullName evidence="2">DJ-1/PfpI family protein</fullName>
    </submittedName>
</protein>
<dbReference type="PANTHER" id="PTHR43130">
    <property type="entry name" value="ARAC-FAMILY TRANSCRIPTIONAL REGULATOR"/>
    <property type="match status" value="1"/>
</dbReference>
<dbReference type="PANTHER" id="PTHR43130:SF2">
    <property type="entry name" value="DJ-1_PFPI DOMAIN-CONTAINING PROTEIN"/>
    <property type="match status" value="1"/>
</dbReference>
<dbReference type="Pfam" id="PF01965">
    <property type="entry name" value="DJ-1_PfpI"/>
    <property type="match status" value="1"/>
</dbReference>
<dbReference type="Proteomes" id="UP000297273">
    <property type="component" value="Unassembled WGS sequence"/>
</dbReference>
<reference evidence="2 5" key="2">
    <citation type="journal article" date="2019" name="PLoS Negl. Trop. Dis.">
        <title>Revisiting the worldwide diversity of Leptospira species in the environment.</title>
        <authorList>
            <person name="Vincent A.T."/>
            <person name="Schiettekatte O."/>
            <person name="Bourhy P."/>
            <person name="Veyrier F.J."/>
            <person name="Picardeau M."/>
        </authorList>
    </citation>
    <scope>NUCLEOTIDE SEQUENCE [LARGE SCALE GENOMIC DNA]</scope>
    <source>
        <strain evidence="3">201702690</strain>
        <strain evidence="2 5">SSW18</strain>
    </source>
</reference>
<dbReference type="InterPro" id="IPR029062">
    <property type="entry name" value="Class_I_gatase-like"/>
</dbReference>
<feature type="domain" description="DJ-1/PfpI" evidence="1">
    <location>
        <begin position="8"/>
        <end position="167"/>
    </location>
</feature>
<evidence type="ECO:0000313" key="4">
    <source>
        <dbReference type="Proteomes" id="UP000297273"/>
    </source>
</evidence>
<name>A0A5F1ZSG0_9LEPT</name>
<dbReference type="InterPro" id="IPR052158">
    <property type="entry name" value="INH-QAR"/>
</dbReference>
<dbReference type="AlphaFoldDB" id="A0A5F1ZSG0"/>
<proteinExistence type="predicted"/>
<dbReference type="EMBL" id="RQGC01000007">
    <property type="protein sequence ID" value="TGL40721.1"/>
    <property type="molecule type" value="Genomic_DNA"/>
</dbReference>
<evidence type="ECO:0000313" key="5">
    <source>
        <dbReference type="Proteomes" id="UP000297946"/>
    </source>
</evidence>
<dbReference type="Proteomes" id="UP000297946">
    <property type="component" value="Unassembled WGS sequence"/>
</dbReference>
<evidence type="ECO:0000259" key="1">
    <source>
        <dbReference type="Pfam" id="PF01965"/>
    </source>
</evidence>